<gene>
    <name evidence="8" type="ORF">U14_00619</name>
</gene>
<dbReference type="HOGENOM" id="CLU_054362_2_1_0"/>
<dbReference type="GO" id="GO:0046872">
    <property type="term" value="F:metal ion binding"/>
    <property type="evidence" value="ECO:0007669"/>
    <property type="project" value="UniProtKB-KW"/>
</dbReference>
<dbReference type="STRING" id="1499966.U14_00619"/>
<dbReference type="Pfam" id="PF01257">
    <property type="entry name" value="2Fe-2S_thioredx"/>
    <property type="match status" value="1"/>
</dbReference>
<feature type="binding site" evidence="7">
    <location>
        <position position="110"/>
    </location>
    <ligand>
        <name>[2Fe-2S] cluster</name>
        <dbReference type="ChEBI" id="CHEBI:190135"/>
    </ligand>
</feature>
<dbReference type="PIRSF" id="PIRSF000216">
    <property type="entry name" value="NADH_DH_24kDa"/>
    <property type="match status" value="1"/>
</dbReference>
<proteinExistence type="inferred from homology"/>
<dbReference type="Proteomes" id="UP000030700">
    <property type="component" value="Unassembled WGS sequence"/>
</dbReference>
<comment type="cofactor">
    <cofactor evidence="6">
        <name>[2Fe-2S] cluster</name>
        <dbReference type="ChEBI" id="CHEBI:190135"/>
    </cofactor>
</comment>
<dbReference type="Gene3D" id="3.40.30.10">
    <property type="entry name" value="Glutaredoxin"/>
    <property type="match status" value="1"/>
</dbReference>
<keyword evidence="5 7" id="KW-0411">Iron-sulfur</keyword>
<dbReference type="InterPro" id="IPR041921">
    <property type="entry name" value="NuoE_N"/>
</dbReference>
<keyword evidence="9" id="KW-1185">Reference proteome</keyword>
<dbReference type="InterPro" id="IPR042128">
    <property type="entry name" value="NuoE_dom"/>
</dbReference>
<organism evidence="8 9">
    <name type="scientific">Candidatus Moduliflexus flocculans</name>
    <dbReference type="NCBI Taxonomy" id="1499966"/>
    <lineage>
        <taxon>Bacteria</taxon>
        <taxon>Candidatus Moduliflexota</taxon>
        <taxon>Candidatus Moduliflexia</taxon>
        <taxon>Candidatus Moduliflexales</taxon>
        <taxon>Candidatus Moduliflexaceae</taxon>
    </lineage>
</organism>
<dbReference type="SUPFAM" id="SSF52833">
    <property type="entry name" value="Thioredoxin-like"/>
    <property type="match status" value="1"/>
</dbReference>
<dbReference type="Gene3D" id="1.10.10.1590">
    <property type="entry name" value="NADH-quinone oxidoreductase subunit E"/>
    <property type="match status" value="1"/>
</dbReference>
<reference evidence="8 9" key="1">
    <citation type="journal article" date="2015" name="PeerJ">
        <title>First genomic representation of candidate bacterial phylum KSB3 points to enhanced environmental sensing as a trigger of wastewater bulking.</title>
        <authorList>
            <person name="Sekiguchi Y."/>
            <person name="Ohashi A."/>
            <person name="Parks D.H."/>
            <person name="Yamauchi T."/>
            <person name="Tyson G.W."/>
            <person name="Hugenholtz P."/>
        </authorList>
    </citation>
    <scope>NUCLEOTIDE SEQUENCE [LARGE SCALE GENOMIC DNA]</scope>
</reference>
<feature type="binding site" evidence="7">
    <location>
        <position position="146"/>
    </location>
    <ligand>
        <name>[2Fe-2S] cluster</name>
        <dbReference type="ChEBI" id="CHEBI:190135"/>
    </ligand>
</feature>
<dbReference type="PANTHER" id="PTHR43342:SF2">
    <property type="entry name" value="POTENTIAL NAD-REDUCING HYDROGENASE SUBUNIT"/>
    <property type="match status" value="1"/>
</dbReference>
<comment type="similarity">
    <text evidence="1">Belongs to the complex I 24 kDa subunit family.</text>
</comment>
<dbReference type="InterPro" id="IPR002023">
    <property type="entry name" value="NuoE-like"/>
</dbReference>
<dbReference type="AlphaFoldDB" id="A0A0S6VQG6"/>
<evidence type="ECO:0000256" key="2">
    <source>
        <dbReference type="ARBA" id="ARBA00022714"/>
    </source>
</evidence>
<keyword evidence="3 7" id="KW-0479">Metal-binding</keyword>
<protein>
    <submittedName>
        <fullName evidence="8">NADH dehydrogenase (Ubiquinone) 24 kDa subunit</fullName>
    </submittedName>
</protein>
<dbReference type="PANTHER" id="PTHR43342">
    <property type="entry name" value="NADH-QUINONE OXIDOREDUCTASE, E SUBUNIT"/>
    <property type="match status" value="1"/>
</dbReference>
<evidence type="ECO:0000313" key="9">
    <source>
        <dbReference type="Proteomes" id="UP000030700"/>
    </source>
</evidence>
<keyword evidence="8" id="KW-0830">Ubiquinone</keyword>
<keyword evidence="2 7" id="KW-0001">2Fe-2S</keyword>
<name>A0A0S6VQG6_9BACT</name>
<dbReference type="GO" id="GO:0051537">
    <property type="term" value="F:2 iron, 2 sulfur cluster binding"/>
    <property type="evidence" value="ECO:0007669"/>
    <property type="project" value="UniProtKB-KW"/>
</dbReference>
<evidence type="ECO:0000256" key="3">
    <source>
        <dbReference type="ARBA" id="ARBA00022723"/>
    </source>
</evidence>
<feature type="binding site" evidence="7">
    <location>
        <position position="150"/>
    </location>
    <ligand>
        <name>[2Fe-2S] cluster</name>
        <dbReference type="ChEBI" id="CHEBI:190135"/>
    </ligand>
</feature>
<accession>A0A0S6VQG6</accession>
<comment type="cofactor">
    <cofactor evidence="7">
        <name>[2Fe-2S] cluster</name>
        <dbReference type="ChEBI" id="CHEBI:190135"/>
    </cofactor>
    <text evidence="7">Binds 1 [2Fe-2S] cluster.</text>
</comment>
<dbReference type="EMBL" id="DF820455">
    <property type="protein sequence ID" value="GAK49397.1"/>
    <property type="molecule type" value="Genomic_DNA"/>
</dbReference>
<dbReference type="CDD" id="cd03064">
    <property type="entry name" value="TRX_Fd_NuoE"/>
    <property type="match status" value="1"/>
</dbReference>
<feature type="binding site" evidence="7">
    <location>
        <position position="105"/>
    </location>
    <ligand>
        <name>[2Fe-2S] cluster</name>
        <dbReference type="ChEBI" id="CHEBI:190135"/>
    </ligand>
</feature>
<dbReference type="InterPro" id="IPR028431">
    <property type="entry name" value="NADP_DH_HndA-like"/>
</dbReference>
<sequence>MPRGEQSVSLSRQCEAHPIVIMEGILAKPEVKGAVDRILAAAKEKRGGLMVVLNETQREIGYLPQEVQTYIAKEMKVAPSVVYGVVSFYSFFTMIPRGKHLVKVCMGTACYVKGAGKLLDDIAEALKVEVGGTTSDGLYTLEACRCLGVCSQAPAVMINEDVVGKVNIKTFMQTLSDYK</sequence>
<dbReference type="GO" id="GO:0016491">
    <property type="term" value="F:oxidoreductase activity"/>
    <property type="evidence" value="ECO:0007669"/>
    <property type="project" value="InterPro"/>
</dbReference>
<evidence type="ECO:0000256" key="7">
    <source>
        <dbReference type="PIRSR" id="PIRSR000216-1"/>
    </source>
</evidence>
<evidence type="ECO:0000256" key="4">
    <source>
        <dbReference type="ARBA" id="ARBA00023004"/>
    </source>
</evidence>
<evidence type="ECO:0000256" key="5">
    <source>
        <dbReference type="ARBA" id="ARBA00023014"/>
    </source>
</evidence>
<evidence type="ECO:0000256" key="6">
    <source>
        <dbReference type="ARBA" id="ARBA00034078"/>
    </source>
</evidence>
<evidence type="ECO:0000313" key="8">
    <source>
        <dbReference type="EMBL" id="GAK49397.1"/>
    </source>
</evidence>
<dbReference type="InterPro" id="IPR036249">
    <property type="entry name" value="Thioredoxin-like_sf"/>
</dbReference>
<keyword evidence="4 7" id="KW-0408">Iron</keyword>
<evidence type="ECO:0000256" key="1">
    <source>
        <dbReference type="ARBA" id="ARBA00010643"/>
    </source>
</evidence>